<dbReference type="SUPFAM" id="SSF51735">
    <property type="entry name" value="NAD(P)-binding Rossmann-fold domains"/>
    <property type="match status" value="1"/>
</dbReference>
<keyword evidence="2" id="KW-0028">Amino-acid biosynthesis</keyword>
<gene>
    <name evidence="4" type="primary">aroE</name>
    <name evidence="4" type="ORF">GCM10008096_27320</name>
</gene>
<name>A0ABQ3GM68_9MICC</name>
<dbReference type="SUPFAM" id="SSF53223">
    <property type="entry name" value="Aminoacid dehydrogenase-like, N-terminal domain"/>
    <property type="match status" value="1"/>
</dbReference>
<dbReference type="Gene3D" id="3.40.50.720">
    <property type="entry name" value="NAD(P)-binding Rossmann-like Domain"/>
    <property type="match status" value="1"/>
</dbReference>
<reference evidence="5" key="1">
    <citation type="journal article" date="2019" name="Int. J. Syst. Evol. Microbiol.">
        <title>The Global Catalogue of Microorganisms (GCM) 10K type strain sequencing project: providing services to taxonomists for standard genome sequencing and annotation.</title>
        <authorList>
            <consortium name="The Broad Institute Genomics Platform"/>
            <consortium name="The Broad Institute Genome Sequencing Center for Infectious Disease"/>
            <person name="Wu L."/>
            <person name="Ma J."/>
        </authorList>
    </citation>
    <scope>NUCLEOTIDE SEQUENCE [LARGE SCALE GENOMIC DNA]</scope>
    <source>
        <strain evidence="5">KCTC 19466</strain>
    </source>
</reference>
<keyword evidence="5" id="KW-1185">Reference proteome</keyword>
<evidence type="ECO:0000313" key="4">
    <source>
        <dbReference type="EMBL" id="GHD12164.1"/>
    </source>
</evidence>
<comment type="caution">
    <text evidence="4">The sequence shown here is derived from an EMBL/GenBank/DDBJ whole genome shotgun (WGS) entry which is preliminary data.</text>
</comment>
<protein>
    <submittedName>
        <fullName evidence="4">Shikimate 5-dehydrogenase</fullName>
    </submittedName>
</protein>
<dbReference type="Gene3D" id="3.40.50.10860">
    <property type="entry name" value="Leucine Dehydrogenase, chain A, domain 1"/>
    <property type="match status" value="1"/>
</dbReference>
<dbReference type="PANTHER" id="PTHR21089">
    <property type="entry name" value="SHIKIMATE DEHYDROGENASE"/>
    <property type="match status" value="1"/>
</dbReference>
<dbReference type="Pfam" id="PF08501">
    <property type="entry name" value="Shikimate_dh_N"/>
    <property type="match status" value="1"/>
</dbReference>
<dbReference type="Proteomes" id="UP000642819">
    <property type="component" value="Unassembled WGS sequence"/>
</dbReference>
<evidence type="ECO:0000256" key="2">
    <source>
        <dbReference type="ARBA" id="ARBA00023141"/>
    </source>
</evidence>
<accession>A0ABQ3GM68</accession>
<dbReference type="InterPro" id="IPR022893">
    <property type="entry name" value="Shikimate_DH_fam"/>
</dbReference>
<dbReference type="InterPro" id="IPR046346">
    <property type="entry name" value="Aminoacid_DH-like_N_sf"/>
</dbReference>
<dbReference type="EMBL" id="BMXK01000012">
    <property type="protein sequence ID" value="GHD12164.1"/>
    <property type="molecule type" value="Genomic_DNA"/>
</dbReference>
<evidence type="ECO:0000256" key="1">
    <source>
        <dbReference type="ARBA" id="ARBA00004871"/>
    </source>
</evidence>
<proteinExistence type="predicted"/>
<comment type="pathway">
    <text evidence="1">Metabolic intermediate biosynthesis; chorismate biosynthesis; chorismate from D-erythrose 4-phosphate and phosphoenolpyruvate: step 4/7.</text>
</comment>
<dbReference type="PANTHER" id="PTHR21089:SF1">
    <property type="entry name" value="BIFUNCTIONAL 3-DEHYDROQUINATE DEHYDRATASE_SHIKIMATE DEHYDROGENASE, CHLOROPLASTIC"/>
    <property type="match status" value="1"/>
</dbReference>
<evidence type="ECO:0000259" key="3">
    <source>
        <dbReference type="Pfam" id="PF08501"/>
    </source>
</evidence>
<sequence>MSDGNARRAAVIGNPIGHSKSPALHAAAYAALGVDITYGSIVADPEDAPELAERLRREESWVGLSCTMPMKSALVPEMDAVSERVARLGFLNTVVVRHQDGFARLFGENTDIAGIVRALGLPAGAVRQRLCILGAGGTAAAAVAAAAQLGFESVDLVVRDAGRAESALNLAADLGLAGRAVDAATAGGELGGYEAVVSTLPPRAADSLVDSLLASPPRAGAPLLDAAYDPWPSRIGTAWDAAGGRVVDGLSMLVHQAVEQALLFSGRPEDDRGLVTNVMCDAVGLPRRLG</sequence>
<dbReference type="InterPro" id="IPR013708">
    <property type="entry name" value="Shikimate_DH-bd_N"/>
</dbReference>
<evidence type="ECO:0000313" key="5">
    <source>
        <dbReference type="Proteomes" id="UP000642819"/>
    </source>
</evidence>
<keyword evidence="2" id="KW-0057">Aromatic amino acid biosynthesis</keyword>
<organism evidence="4 5">
    <name type="scientific">Zhihengliuella salsuginis</name>
    <dbReference type="NCBI Taxonomy" id="578222"/>
    <lineage>
        <taxon>Bacteria</taxon>
        <taxon>Bacillati</taxon>
        <taxon>Actinomycetota</taxon>
        <taxon>Actinomycetes</taxon>
        <taxon>Micrococcales</taxon>
        <taxon>Micrococcaceae</taxon>
        <taxon>Zhihengliuella</taxon>
    </lineage>
</organism>
<dbReference type="InterPro" id="IPR036291">
    <property type="entry name" value="NAD(P)-bd_dom_sf"/>
</dbReference>
<feature type="domain" description="Shikimate dehydrogenase substrate binding N-terminal" evidence="3">
    <location>
        <begin position="11"/>
        <end position="94"/>
    </location>
</feature>
<dbReference type="RefSeq" id="WP_229791167.1">
    <property type="nucleotide sequence ID" value="NZ_BMXK01000012.1"/>
</dbReference>